<gene>
    <name evidence="2" type="ORF">ACFSRY_00410</name>
</gene>
<proteinExistence type="predicted"/>
<dbReference type="InterPro" id="IPR007074">
    <property type="entry name" value="LicD/FKTN/FKRP_NTP_transf"/>
</dbReference>
<dbReference type="PANTHER" id="PTHR43404:SF1">
    <property type="entry name" value="MNN4P"/>
    <property type="match status" value="1"/>
</dbReference>
<name>A0ABW5IFY4_9BACT</name>
<keyword evidence="3" id="KW-1185">Reference proteome</keyword>
<reference evidence="3" key="1">
    <citation type="journal article" date="2019" name="Int. J. Syst. Evol. Microbiol.">
        <title>The Global Catalogue of Microorganisms (GCM) 10K type strain sequencing project: providing services to taxonomists for standard genome sequencing and annotation.</title>
        <authorList>
            <consortium name="The Broad Institute Genomics Platform"/>
            <consortium name="The Broad Institute Genome Sequencing Center for Infectious Disease"/>
            <person name="Wu L."/>
            <person name="Ma J."/>
        </authorList>
    </citation>
    <scope>NUCLEOTIDE SEQUENCE [LARGE SCALE GENOMIC DNA]</scope>
    <source>
        <strain evidence="3">KCTC 42498</strain>
    </source>
</reference>
<evidence type="ECO:0000313" key="3">
    <source>
        <dbReference type="Proteomes" id="UP001597544"/>
    </source>
</evidence>
<dbReference type="PANTHER" id="PTHR43404">
    <property type="entry name" value="LIPOPOLYSACCHARIDE CHOLINEPHOSPHOTRANSFERASE LICD"/>
    <property type="match status" value="1"/>
</dbReference>
<evidence type="ECO:0000313" key="2">
    <source>
        <dbReference type="EMBL" id="MFD2512310.1"/>
    </source>
</evidence>
<keyword evidence="2" id="KW-0808">Transferase</keyword>
<organism evidence="2 3">
    <name type="scientific">Pontibacter locisalis</name>
    <dbReference type="NCBI Taxonomy" id="1719035"/>
    <lineage>
        <taxon>Bacteria</taxon>
        <taxon>Pseudomonadati</taxon>
        <taxon>Bacteroidota</taxon>
        <taxon>Cytophagia</taxon>
        <taxon>Cytophagales</taxon>
        <taxon>Hymenobacteraceae</taxon>
        <taxon>Pontibacter</taxon>
    </lineage>
</organism>
<feature type="domain" description="LicD/FKTN/FKRP nucleotidyltransferase" evidence="1">
    <location>
        <begin position="36"/>
        <end position="148"/>
    </location>
</feature>
<dbReference type="RefSeq" id="WP_377502153.1">
    <property type="nucleotide sequence ID" value="NZ_JBHULU010000001.1"/>
</dbReference>
<dbReference type="Proteomes" id="UP001597544">
    <property type="component" value="Unassembled WGS sequence"/>
</dbReference>
<accession>A0ABW5IFY4</accession>
<protein>
    <submittedName>
        <fullName evidence="2">Phosphorylcholine transferase LicD</fullName>
    </submittedName>
</protein>
<dbReference type="Pfam" id="PF04991">
    <property type="entry name" value="LicD"/>
    <property type="match status" value="2"/>
</dbReference>
<feature type="domain" description="LicD/FKTN/FKRP nucleotidyltransferase" evidence="1">
    <location>
        <begin position="186"/>
        <end position="235"/>
    </location>
</feature>
<sequence length="299" mass="35387">MDFNELFPDNRESGENLIRQCQLVMLRMLKILDYLCQKHQIKYFLYGGTLIGAVRHQGFIPWDDDLDIGMTRDNYEKFVKFAVPELPNDIFFQSDETDPAFPACHIIEAKLRDKYSRYNGKPKAWHNGLQIDIAVYDQAYFPHNFFIFLMNRFLVILFKKKGNRERVKCLKAVSKYAPFPLVYSSSFINGVKMMAKLGTNYFKPTEISKFVKVKFEDLETWIPIGYDEYLKRRYGNYMELPPLYKQRGHHSTNNFMQSFSPDDPKEVLEIDKPDPFTPCDHNEILFWKNKKFISSKINN</sequence>
<evidence type="ECO:0000259" key="1">
    <source>
        <dbReference type="Pfam" id="PF04991"/>
    </source>
</evidence>
<dbReference type="GO" id="GO:0016740">
    <property type="term" value="F:transferase activity"/>
    <property type="evidence" value="ECO:0007669"/>
    <property type="project" value="UniProtKB-KW"/>
</dbReference>
<dbReference type="EMBL" id="JBHULU010000001">
    <property type="protein sequence ID" value="MFD2512310.1"/>
    <property type="molecule type" value="Genomic_DNA"/>
</dbReference>
<comment type="caution">
    <text evidence="2">The sequence shown here is derived from an EMBL/GenBank/DDBJ whole genome shotgun (WGS) entry which is preliminary data.</text>
</comment>
<dbReference type="InterPro" id="IPR052942">
    <property type="entry name" value="LPS_cholinephosphotransferase"/>
</dbReference>